<dbReference type="PANTHER" id="PTHR43849">
    <property type="entry name" value="BLL3936 PROTEIN"/>
    <property type="match status" value="1"/>
</dbReference>
<feature type="transmembrane region" description="Helical" evidence="2">
    <location>
        <begin position="190"/>
        <end position="212"/>
    </location>
</feature>
<dbReference type="AlphaFoldDB" id="A0A4R7LNJ3"/>
<evidence type="ECO:0000313" key="4">
    <source>
        <dbReference type="EMBL" id="TDT77304.1"/>
    </source>
</evidence>
<feature type="transmembrane region" description="Helical" evidence="2">
    <location>
        <begin position="166"/>
        <end position="183"/>
    </location>
</feature>
<keyword evidence="2" id="KW-0812">Transmembrane</keyword>
<feature type="transmembrane region" description="Helical" evidence="2">
    <location>
        <begin position="355"/>
        <end position="381"/>
    </location>
</feature>
<comment type="subcellular location">
    <subcellularLocation>
        <location evidence="1">Cell inner membrane</location>
        <topology evidence="1">Multi-pass membrane protein</topology>
    </subcellularLocation>
</comment>
<dbReference type="GO" id="GO:0005886">
    <property type="term" value="C:plasma membrane"/>
    <property type="evidence" value="ECO:0007669"/>
    <property type="project" value="UniProtKB-SubCell"/>
</dbReference>
<evidence type="ECO:0000313" key="5">
    <source>
        <dbReference type="Proteomes" id="UP000294563"/>
    </source>
</evidence>
<feature type="transmembrane region" description="Helical" evidence="2">
    <location>
        <begin position="506"/>
        <end position="524"/>
    </location>
</feature>
<feature type="transmembrane region" description="Helical" evidence="2">
    <location>
        <begin position="232"/>
        <end position="255"/>
    </location>
</feature>
<keyword evidence="2" id="KW-0472">Membrane</keyword>
<reference evidence="4 5" key="1">
    <citation type="submission" date="2019-03" db="EMBL/GenBank/DDBJ databases">
        <title>Genomic Encyclopedia of Archaeal and Bacterial Type Strains, Phase II (KMG-II): from individual species to whole genera.</title>
        <authorList>
            <person name="Goeker M."/>
        </authorList>
    </citation>
    <scope>NUCLEOTIDE SEQUENCE [LARGE SCALE GENOMIC DNA]</scope>
    <source>
        <strain evidence="4 5">DSM 29467</strain>
    </source>
</reference>
<feature type="transmembrane region" description="Helical" evidence="2">
    <location>
        <begin position="89"/>
        <end position="112"/>
    </location>
</feature>
<feature type="transmembrane region" description="Helical" evidence="2">
    <location>
        <begin position="448"/>
        <end position="464"/>
    </location>
</feature>
<organism evidence="4 5">
    <name type="scientific">Litoreibacter halocynthiae</name>
    <dbReference type="NCBI Taxonomy" id="1242689"/>
    <lineage>
        <taxon>Bacteria</taxon>
        <taxon>Pseudomonadati</taxon>
        <taxon>Pseudomonadota</taxon>
        <taxon>Alphaproteobacteria</taxon>
        <taxon>Rhodobacterales</taxon>
        <taxon>Roseobacteraceae</taxon>
        <taxon>Litoreibacter</taxon>
    </lineage>
</organism>
<accession>A0A4R7LNJ3</accession>
<feature type="transmembrane region" description="Helical" evidence="2">
    <location>
        <begin position="568"/>
        <end position="596"/>
    </location>
</feature>
<dbReference type="EMBL" id="SOBH01000001">
    <property type="protein sequence ID" value="TDT77304.1"/>
    <property type="molecule type" value="Genomic_DNA"/>
</dbReference>
<feature type="transmembrane region" description="Helical" evidence="2">
    <location>
        <begin position="721"/>
        <end position="746"/>
    </location>
</feature>
<feature type="domain" description="TRAP C4-dicarboxylate transport system permease DctM subunit" evidence="3">
    <location>
        <begin position="174"/>
        <end position="676"/>
    </location>
</feature>
<dbReference type="Proteomes" id="UP000294563">
    <property type="component" value="Unassembled WGS sequence"/>
</dbReference>
<feature type="transmembrane region" description="Helical" evidence="2">
    <location>
        <begin position="544"/>
        <end position="561"/>
    </location>
</feature>
<comment type="function">
    <text evidence="1">Part of the tripartite ATP-independent periplasmic (TRAP) transport system.</text>
</comment>
<keyword evidence="1" id="KW-0997">Cell inner membrane</keyword>
<feature type="transmembrane region" description="Helical" evidence="2">
    <location>
        <begin position="408"/>
        <end position="436"/>
    </location>
</feature>
<dbReference type="GO" id="GO:0022857">
    <property type="term" value="F:transmembrane transporter activity"/>
    <property type="evidence" value="ECO:0007669"/>
    <property type="project" value="UniProtKB-UniRule"/>
</dbReference>
<keyword evidence="5" id="KW-1185">Reference proteome</keyword>
<evidence type="ECO:0000256" key="2">
    <source>
        <dbReference type="SAM" id="Phobius"/>
    </source>
</evidence>
<comment type="caution">
    <text evidence="4">The sequence shown here is derived from an EMBL/GenBank/DDBJ whole genome shotgun (WGS) entry which is preliminary data.</text>
</comment>
<proteinExistence type="predicted"/>
<keyword evidence="1" id="KW-1003">Cell membrane</keyword>
<dbReference type="Pfam" id="PF06808">
    <property type="entry name" value="DctM"/>
    <property type="match status" value="1"/>
</dbReference>
<evidence type="ECO:0000259" key="3">
    <source>
        <dbReference type="Pfam" id="PF06808"/>
    </source>
</evidence>
<feature type="transmembrane region" description="Helical" evidence="2">
    <location>
        <begin position="124"/>
        <end position="146"/>
    </location>
</feature>
<feature type="transmembrane region" description="Helical" evidence="2">
    <location>
        <begin position="61"/>
        <end position="83"/>
    </location>
</feature>
<gene>
    <name evidence="4" type="ORF">BDE40_0585</name>
</gene>
<feature type="transmembrane region" description="Helical" evidence="2">
    <location>
        <begin position="652"/>
        <end position="675"/>
    </location>
</feature>
<name>A0A4R7LNJ3_9RHOB</name>
<feature type="transmembrane region" description="Helical" evidence="2">
    <location>
        <begin position="687"/>
        <end position="709"/>
    </location>
</feature>
<feature type="transmembrane region" description="Helical" evidence="2">
    <location>
        <begin position="616"/>
        <end position="640"/>
    </location>
</feature>
<dbReference type="PANTHER" id="PTHR43849:SF2">
    <property type="entry name" value="BLL3936 PROTEIN"/>
    <property type="match status" value="1"/>
</dbReference>
<dbReference type="InterPro" id="IPR010656">
    <property type="entry name" value="DctM"/>
</dbReference>
<dbReference type="InterPro" id="IPR011853">
    <property type="entry name" value="TRAP_DctM-Dct_fused"/>
</dbReference>
<dbReference type="NCBIfam" id="TIGR02123">
    <property type="entry name" value="TRAP_fused"/>
    <property type="match status" value="1"/>
</dbReference>
<sequence>MPPQAWGTPFSNCTRAKGASVMSNTNQTETHELTAEELAAIEEKYDEGSATRAVGPTTGMILRAVALSFAIYHYITAGFGLPADHWHMGWHLTGLFILTYAFFPIVGAKSLFAMKASALRIGNIPIYDLVFMILGVASALYVGFAWRGVPMLGIEEQTFRMGNPNSYDVFFGVIIIVLVLDIARRTLGWVLPLIICLFISYALFGQYFPGLLKHPGVNFKTFVSSMYFPQEGIFGVTLWVVSTIVFHFVLFGVIAQRTGLGQLFIDNATILAGRYTGGPAKVSVVSSAFFGTISGSSVANTVSTGALTIPNMKRLGYPGHFAGGVEAASSAGGQITPPIMGAAAFIMAEFLELPYTTIVIAAIFPALLHYVGVFTVVHLMARKLDLKGLTKEQLPHFKSVWAEGWANIVPLIGLLVVLFSGYTPFMSAFCGISLAVVAGMSRLREPPTLIYSAAFIAFVLWKFSGGGFDLSMTVILCAGSAIATLNPQDRIKIPEMSAAMELGVKYALAVGAASAAVGIVVGVINTTGIGFRIGFMVTQGAGNLASDMFGFLSLGGLVEWFTVQDLQLFISLVFIAIACILMGAGIPTTALYIMLVSVAQPALAQLGVPPIASHMFVLYYGVVSEITPPVCTSAYAAAAIANSNPFRTGLSAFSLGLGKVVAPMAFVYAPVLLFVSSTGFDIWEFSYTATSCIAGVIALSTAVVGYWFAPMGTLSRILMAVAGLVFVAPSLAADMVALIIASPVIITQMLARRSTPTPA</sequence>
<evidence type="ECO:0000256" key="1">
    <source>
        <dbReference type="RuleBase" id="RU369079"/>
    </source>
</evidence>
<protein>
    <submittedName>
        <fullName evidence="4">TRAP transporter 4TM/12TM fusion protein</fullName>
    </submittedName>
</protein>
<keyword evidence="1" id="KW-0813">Transport</keyword>
<keyword evidence="2" id="KW-1133">Transmembrane helix</keyword>